<evidence type="ECO:0000313" key="4">
    <source>
        <dbReference type="EMBL" id="KAB0502585.1"/>
    </source>
</evidence>
<dbReference type="EMBL" id="VZPO01000007">
    <property type="protein sequence ID" value="KAB0502585.1"/>
    <property type="molecule type" value="Genomic_DNA"/>
</dbReference>
<organism evidence="5 6">
    <name type="scientific">Pseudomonas lini</name>
    <dbReference type="NCBI Taxonomy" id="163011"/>
    <lineage>
        <taxon>Bacteria</taxon>
        <taxon>Pseudomonadati</taxon>
        <taxon>Pseudomonadota</taxon>
        <taxon>Gammaproteobacteria</taxon>
        <taxon>Pseudomonadales</taxon>
        <taxon>Pseudomonadaceae</taxon>
        <taxon>Pseudomonas</taxon>
    </lineage>
</organism>
<protein>
    <submittedName>
        <fullName evidence="5">3-hydroxyisobutyrate dehydrogenase</fullName>
    </submittedName>
    <submittedName>
        <fullName evidence="4">NAD(P)-dependent oxidoreductase</fullName>
    </submittedName>
</protein>
<dbReference type="InterPro" id="IPR029154">
    <property type="entry name" value="HIBADH-like_NADP-bd"/>
</dbReference>
<dbReference type="PATRIC" id="fig|163011.3.peg.1252"/>
<dbReference type="Gene3D" id="1.10.1040.10">
    <property type="entry name" value="N-(1-d-carboxylethyl)-l-norvaline Dehydrogenase, domain 2"/>
    <property type="match status" value="2"/>
</dbReference>
<evidence type="ECO:0000256" key="1">
    <source>
        <dbReference type="ARBA" id="ARBA00023002"/>
    </source>
</evidence>
<dbReference type="InterPro" id="IPR013328">
    <property type="entry name" value="6PGD_dom2"/>
</dbReference>
<feature type="domain" description="3-hydroxyisobutyrate dehydrogenase-like NAD-binding" evidence="3">
    <location>
        <begin position="163"/>
        <end position="282"/>
    </location>
</feature>
<dbReference type="InterPro" id="IPR006115">
    <property type="entry name" value="6PGDH_NADP-bd"/>
</dbReference>
<sequence length="444" mass="46822">MKIGYIGLGALGSQLARRFLSHSLCVWDINTAAVDTFKKLGADVAPTAADLARRCDVIFLCLPRSSDVRSALFGPNGLAAGLVPGTLIIDQTSGIPGETRRMAEELAERGIDMMDAAVSASPLVVAEGKATLMVAGSDTVYERALPVLQVITQTIYRCGDRVGDGQAMKMVNNAMNAGCRLGTLEVVAMGKKAGLSLPLMADVLNRNKARNQTTDRMLPALAQGKPSTNFALALMLKDVDQAVALGMSRDVPMPLTALVRALLQIGTNTLGPNAQLEDMVGLIESMAATKLYDGDAVTPNTDGAPQACPEDHAIELVTGAIASLCSAITYECTAAGLRYGLALEDMALVLEKTSGWSESSRSIYTQLLSSHALDNTALSSEKTILKAACLRGNDLGAPMLIANAARSLFEQADHQISEPVPIKDLSTFYSSISAVQFKPSSNCN</sequence>
<keyword evidence="6" id="KW-1185">Reference proteome</keyword>
<evidence type="ECO:0000313" key="5">
    <source>
        <dbReference type="EMBL" id="SDT28148.1"/>
    </source>
</evidence>
<evidence type="ECO:0000259" key="3">
    <source>
        <dbReference type="Pfam" id="PF14833"/>
    </source>
</evidence>
<dbReference type="SUPFAM" id="SSF51735">
    <property type="entry name" value="NAD(P)-binding Rossmann-fold domains"/>
    <property type="match status" value="1"/>
</dbReference>
<reference evidence="6" key="1">
    <citation type="submission" date="2016-10" db="EMBL/GenBank/DDBJ databases">
        <authorList>
            <person name="Varghese N."/>
            <person name="Submissions S."/>
        </authorList>
    </citation>
    <scope>NUCLEOTIDE SEQUENCE [LARGE SCALE GENOMIC DNA]</scope>
    <source>
        <strain evidence="6">BS3782</strain>
    </source>
</reference>
<dbReference type="PANTHER" id="PTHR43060:SF15">
    <property type="entry name" value="3-HYDROXYISOBUTYRATE DEHYDROGENASE-LIKE 1, MITOCHONDRIAL-RELATED"/>
    <property type="match status" value="1"/>
</dbReference>
<gene>
    <name evidence="4" type="ORF">F7R14_18200</name>
    <name evidence="5" type="ORF">SAMN04490191_3765</name>
</gene>
<dbReference type="RefSeq" id="WP_048392915.1">
    <property type="nucleotide sequence ID" value="NZ_JYLB01000001.1"/>
</dbReference>
<dbReference type="Pfam" id="PF14833">
    <property type="entry name" value="NAD_binding_11"/>
    <property type="match status" value="1"/>
</dbReference>
<dbReference type="PANTHER" id="PTHR43060">
    <property type="entry name" value="3-HYDROXYISOBUTYRATE DEHYDROGENASE-LIKE 1, MITOCHONDRIAL-RELATED"/>
    <property type="match status" value="1"/>
</dbReference>
<reference evidence="4 7" key="3">
    <citation type="submission" date="2019-09" db="EMBL/GenBank/DDBJ databases">
        <title>Draft genome sequences of 48 bacterial type strains from the CCUG.</title>
        <authorList>
            <person name="Tunovic T."/>
            <person name="Pineiro-Iglesias B."/>
            <person name="Unosson C."/>
            <person name="Inganas E."/>
            <person name="Ohlen M."/>
            <person name="Cardew S."/>
            <person name="Jensie-Markopoulos S."/>
            <person name="Salva-Serra F."/>
            <person name="Jaen-Luchoro D."/>
            <person name="Karlsson R."/>
            <person name="Svensson-Stadler L."/>
            <person name="Chun J."/>
            <person name="Moore E."/>
        </authorList>
    </citation>
    <scope>NUCLEOTIDE SEQUENCE [LARGE SCALE GENOMIC DNA]</scope>
    <source>
        <strain evidence="4 7">CCUG 51522</strain>
    </source>
</reference>
<feature type="domain" description="6-phosphogluconate dehydrogenase NADP-binding" evidence="2">
    <location>
        <begin position="2"/>
        <end position="158"/>
    </location>
</feature>
<evidence type="ECO:0000259" key="2">
    <source>
        <dbReference type="Pfam" id="PF03446"/>
    </source>
</evidence>
<dbReference type="InterPro" id="IPR008927">
    <property type="entry name" value="6-PGluconate_DH-like_C_sf"/>
</dbReference>
<dbReference type="Gene3D" id="3.40.50.720">
    <property type="entry name" value="NAD(P)-binding Rossmann-like Domain"/>
    <property type="match status" value="1"/>
</dbReference>
<reference evidence="5" key="2">
    <citation type="submission" date="2016-10" db="EMBL/GenBank/DDBJ databases">
        <authorList>
            <person name="de Groot N.N."/>
        </authorList>
    </citation>
    <scope>NUCLEOTIDE SEQUENCE [LARGE SCALE GENOMIC DNA]</scope>
    <source>
        <strain evidence="5">BS3782</strain>
    </source>
</reference>
<proteinExistence type="predicted"/>
<evidence type="ECO:0000313" key="7">
    <source>
        <dbReference type="Proteomes" id="UP000434925"/>
    </source>
</evidence>
<dbReference type="Pfam" id="PF03446">
    <property type="entry name" value="NAD_binding_2"/>
    <property type="match status" value="1"/>
</dbReference>
<dbReference type="GO" id="GO:0050661">
    <property type="term" value="F:NADP binding"/>
    <property type="evidence" value="ECO:0007669"/>
    <property type="project" value="InterPro"/>
</dbReference>
<name>A0A0J6HDV4_9PSED</name>
<evidence type="ECO:0000313" key="6">
    <source>
        <dbReference type="Proteomes" id="UP000182814"/>
    </source>
</evidence>
<dbReference type="Proteomes" id="UP000434925">
    <property type="component" value="Unassembled WGS sequence"/>
</dbReference>
<dbReference type="AlphaFoldDB" id="A0A0J6HDV4"/>
<dbReference type="Proteomes" id="UP000182814">
    <property type="component" value="Chromosome I"/>
</dbReference>
<dbReference type="SUPFAM" id="SSF48179">
    <property type="entry name" value="6-phosphogluconate dehydrogenase C-terminal domain-like"/>
    <property type="match status" value="1"/>
</dbReference>
<dbReference type="InterPro" id="IPR036291">
    <property type="entry name" value="NAD(P)-bd_dom_sf"/>
</dbReference>
<dbReference type="GO" id="GO:0016491">
    <property type="term" value="F:oxidoreductase activity"/>
    <property type="evidence" value="ECO:0007669"/>
    <property type="project" value="UniProtKB-KW"/>
</dbReference>
<accession>A0A0J6HDV4</accession>
<dbReference type="GO" id="GO:0051287">
    <property type="term" value="F:NAD binding"/>
    <property type="evidence" value="ECO:0007669"/>
    <property type="project" value="InterPro"/>
</dbReference>
<dbReference type="EMBL" id="LT629746">
    <property type="protein sequence ID" value="SDT28148.1"/>
    <property type="molecule type" value="Genomic_DNA"/>
</dbReference>
<keyword evidence="1" id="KW-0560">Oxidoreductase</keyword>